<gene>
    <name evidence="2" type="ORF">AKSOIL_0215</name>
</gene>
<keyword evidence="1" id="KW-0732">Signal</keyword>
<feature type="chain" id="PRO_5002898945" evidence="1">
    <location>
        <begin position="20"/>
        <end position="890"/>
    </location>
</feature>
<name>C0INE4_9BACT</name>
<sequence>MKKITLIIALCFCMIFSFAQHVPQGMKYQAVARNLSGNIIANQEIYLKIDLLTGQGSLSTIYYSEVHKVVTNQLGLFTLTIGEGNIEKGTFSSIPWSTADVWMQVAIKDKGKPGFVPISSSKLLAVPYAFHAETANALAGKNPAPPEIAASNAPENGNTDGCDCKEGLKALKVLYLGTNVDIKVYGDKQLKKLIFSFLGVKNGDVLNVEASQSDHKLPNSIYFKIQNTSIPVFEVPSDCNKAVIGETYGSFSIVSRTDAINRTCTVCDIKQVWKIGGNVVYDPCNFLGSKSKSDVVLITDNTERMRITTDGNVNITNNLNVGKNLNVIAVTPSTTPATGALIVKGGAGVGGDLNVGGKVNFGGASSFGGQLHITDLTQSTFTSTGALIVDGGTGIGKNLNVGGNTNVTGKTILLDSLKVSGGTTINNSLTVNKNDAGFVATINNSNDGDGDGLVIKLGKAKSSAAYSLPGFTAAELQEIADFKNLLRCDYPGGAGGKITLLGEIAAKGVIEDLKSIAGIAVGTGNIIIDFLNSSLSLPVSIGPYGTPPYKILNETTIFGGITMPPGIPDIPSIKIPELKIPALDVVPNFTVLPKIPEISIPGITPVNIFDVDFWGIPDICLTDGAGSLILNNANEFIRFSDKNDVKVGSVRGVSVTNWANNYLSPTFLFKLRGALLSSKVDKFHAQYHFRNEITTALLSYTSIGVEYSSGNGDYAEWLERMDNSEVIGAGDIVGVVGGKITKNLKGAEQVMVVSSNPIILGNMPAEGKNNNGNNIAFMGQVPVKIVGPVLTGDYIIGQSNTPGYGIAKHPDKMSIDDYKNAVGRSWATDESDEPKMINTVVGVHNNNFLTLIKELKEKTERNDARLKAIEAKLNMPVVPKSKMSTRKSLQ</sequence>
<protein>
    <submittedName>
        <fullName evidence="2">Legionella vir region protein</fullName>
    </submittedName>
</protein>
<proteinExistence type="predicted"/>
<evidence type="ECO:0000313" key="2">
    <source>
        <dbReference type="EMBL" id="ACN58830.1"/>
    </source>
</evidence>
<accession>C0INE4</accession>
<dbReference type="EMBL" id="EU408351">
    <property type="protein sequence ID" value="ACN58830.1"/>
    <property type="molecule type" value="Genomic_DNA"/>
</dbReference>
<feature type="signal peptide" evidence="1">
    <location>
        <begin position="1"/>
        <end position="19"/>
    </location>
</feature>
<evidence type="ECO:0000256" key="1">
    <source>
        <dbReference type="SAM" id="SignalP"/>
    </source>
</evidence>
<dbReference type="AlphaFoldDB" id="C0INE4"/>
<dbReference type="Gene3D" id="2.40.300.10">
    <property type="entry name" value="Head decoration protein D"/>
    <property type="match status" value="1"/>
</dbReference>
<organism evidence="2">
    <name type="scientific">uncultured bacterium BLR12</name>
    <dbReference type="NCBI Taxonomy" id="506514"/>
    <lineage>
        <taxon>Bacteria</taxon>
        <taxon>environmental samples</taxon>
    </lineage>
</organism>
<reference evidence="2" key="1">
    <citation type="journal article" date="2009" name="ISME J.">
        <title>Functional metagenomics reveals diverse beta-lactamases in a remote Alaskan soil.</title>
        <authorList>
            <person name="Allen H.K."/>
            <person name="Moe L.A."/>
            <person name="Rodbumrer J."/>
            <person name="Gaarder A."/>
            <person name="Handelsman J."/>
        </authorList>
    </citation>
    <scope>NUCLEOTIDE SEQUENCE</scope>
</reference>